<dbReference type="InterPro" id="IPR005467">
    <property type="entry name" value="His_kinase_dom"/>
</dbReference>
<dbReference type="PRINTS" id="PR00344">
    <property type="entry name" value="BCTRLSENSOR"/>
</dbReference>
<evidence type="ECO:0000313" key="11">
    <source>
        <dbReference type="EMBL" id="GEO38720.1"/>
    </source>
</evidence>
<dbReference type="PANTHER" id="PTHR43711">
    <property type="entry name" value="TWO-COMPONENT HISTIDINE KINASE"/>
    <property type="match status" value="1"/>
</dbReference>
<dbReference type="InterPro" id="IPR035965">
    <property type="entry name" value="PAS-like_dom_sf"/>
</dbReference>
<dbReference type="SUPFAM" id="SSF47384">
    <property type="entry name" value="Homodimeric domain of signal transducing histidine kinase"/>
    <property type="match status" value="1"/>
</dbReference>
<dbReference type="EMBL" id="BJYZ01000012">
    <property type="protein sequence ID" value="GEO38720.1"/>
    <property type="molecule type" value="Genomic_DNA"/>
</dbReference>
<evidence type="ECO:0000256" key="6">
    <source>
        <dbReference type="ARBA" id="ARBA00023012"/>
    </source>
</evidence>
<keyword evidence="5 11" id="KW-0418">Kinase</keyword>
<dbReference type="AlphaFoldDB" id="A0A512DR94"/>
<dbReference type="PROSITE" id="PS50109">
    <property type="entry name" value="HIS_KIN"/>
    <property type="match status" value="1"/>
</dbReference>
<dbReference type="Pfam" id="PF00512">
    <property type="entry name" value="HisKA"/>
    <property type="match status" value="1"/>
</dbReference>
<evidence type="ECO:0000256" key="7">
    <source>
        <dbReference type="SAM" id="MobiDB-lite"/>
    </source>
</evidence>
<gene>
    <name evidence="11" type="ORF">SAE02_28680</name>
</gene>
<evidence type="ECO:0000256" key="4">
    <source>
        <dbReference type="ARBA" id="ARBA00022679"/>
    </source>
</evidence>
<comment type="caution">
    <text evidence="11">The sequence shown here is derived from an EMBL/GenBank/DDBJ whole genome shotgun (WGS) entry which is preliminary data.</text>
</comment>
<evidence type="ECO:0000256" key="2">
    <source>
        <dbReference type="ARBA" id="ARBA00012438"/>
    </source>
</evidence>
<dbReference type="InterPro" id="IPR000014">
    <property type="entry name" value="PAS"/>
</dbReference>
<dbReference type="InterPro" id="IPR003594">
    <property type="entry name" value="HATPase_dom"/>
</dbReference>
<proteinExistence type="predicted"/>
<feature type="signal peptide" evidence="9">
    <location>
        <begin position="1"/>
        <end position="26"/>
    </location>
</feature>
<protein>
    <recommendedName>
        <fullName evidence="2">histidine kinase</fullName>
        <ecNumber evidence="2">2.7.13.3</ecNumber>
    </recommendedName>
</protein>
<keyword evidence="8" id="KW-1133">Transmembrane helix</keyword>
<dbReference type="FunFam" id="3.30.565.10:FF:000006">
    <property type="entry name" value="Sensor histidine kinase WalK"/>
    <property type="match status" value="1"/>
</dbReference>
<dbReference type="EC" id="2.7.13.3" evidence="2"/>
<dbReference type="SMART" id="SM00091">
    <property type="entry name" value="PAS"/>
    <property type="match status" value="4"/>
</dbReference>
<evidence type="ECO:0000256" key="9">
    <source>
        <dbReference type="SAM" id="SignalP"/>
    </source>
</evidence>
<dbReference type="InterPro" id="IPR036890">
    <property type="entry name" value="HATPase_C_sf"/>
</dbReference>
<dbReference type="Gene3D" id="1.10.287.130">
    <property type="match status" value="1"/>
</dbReference>
<dbReference type="GO" id="GO:0000155">
    <property type="term" value="F:phosphorelay sensor kinase activity"/>
    <property type="evidence" value="ECO:0007669"/>
    <property type="project" value="InterPro"/>
</dbReference>
<dbReference type="CDD" id="cd00082">
    <property type="entry name" value="HisKA"/>
    <property type="match status" value="1"/>
</dbReference>
<dbReference type="InterPro" id="IPR036097">
    <property type="entry name" value="HisK_dim/P_sf"/>
</dbReference>
<reference evidence="11 12" key="1">
    <citation type="submission" date="2019-07" db="EMBL/GenBank/DDBJ databases">
        <title>Whole genome shotgun sequence of Skermanella aerolata NBRC 106429.</title>
        <authorList>
            <person name="Hosoyama A."/>
            <person name="Uohara A."/>
            <person name="Ohji S."/>
            <person name="Ichikawa N."/>
        </authorList>
    </citation>
    <scope>NUCLEOTIDE SEQUENCE [LARGE SCALE GENOMIC DNA]</scope>
    <source>
        <strain evidence="11 12">NBRC 106429</strain>
    </source>
</reference>
<dbReference type="Gene3D" id="3.30.565.10">
    <property type="entry name" value="Histidine kinase-like ATPase, C-terminal domain"/>
    <property type="match status" value="1"/>
</dbReference>
<organism evidence="11 12">
    <name type="scientific">Skermanella aerolata</name>
    <dbReference type="NCBI Taxonomy" id="393310"/>
    <lineage>
        <taxon>Bacteria</taxon>
        <taxon>Pseudomonadati</taxon>
        <taxon>Pseudomonadota</taxon>
        <taxon>Alphaproteobacteria</taxon>
        <taxon>Rhodospirillales</taxon>
        <taxon>Azospirillaceae</taxon>
        <taxon>Skermanella</taxon>
    </lineage>
</organism>
<feature type="transmembrane region" description="Helical" evidence="8">
    <location>
        <begin position="41"/>
        <end position="64"/>
    </location>
</feature>
<dbReference type="Pfam" id="PF12860">
    <property type="entry name" value="PAS_7"/>
    <property type="match status" value="2"/>
</dbReference>
<dbReference type="PANTHER" id="PTHR43711:SF31">
    <property type="entry name" value="HISTIDINE KINASE"/>
    <property type="match status" value="1"/>
</dbReference>
<keyword evidence="12" id="KW-1185">Reference proteome</keyword>
<sequence>MITLATKHKLLLAAAGAALTTALPHAHVAYAQVPGAVTGGTAVPGFGTLALVGLAGASLAGILWQNLRSRRHARRSADLQAQVDRLEAFLTASPDAWCGWSAGGTHAVSPAFASLLGVARCDRLEDIENALETSDAAALNGAFGHLRLTGQPFQIVVTTADGARVLELSGSRGSGRSGGESFDVLWARDIGDVTGEIKRQTQARNAALQTIAEFHAALDLIPYPIWLRAKDLSIVWCNKAYADAVELGRDEAIEQQRELATDAQRGSGRRLAEQATAADAPRSETQHMVIDGARRLVEITEIPFPAGTAAGAMVAGFALDLTAQEDLRRELSRHVSAHGEVLEQLGSPIAIYGADTRLLFYNQAYVSLWGLDVKWLESEPTYGEIMEDLRARRRLPEHADFPRYKREQLAKFTSLIEPAEDLLHLPDGTTLRMLLVPHPFGGLMFILEDVTNALALESSYNTLMAVQQESLDNLAEGIAVFGGDGRLKLSNPAYARIWNLRQEDLNGEPHLVELVEKMKHFFDYGDDWEGFKRETIAGTLERAAGNGRLERVDGSVVEFSSVPLPDGAVLTSFLDVTDSVRVEQALRERNAALEAADRLKSEFIANVSYQLRTPLNAIMGFAEILANQYFGPLNDRQLEYSRAVLDSGQRLLLLINDILDLATVEAGYMVLERAPVDIPAMLGSVIGLTRDWARKQSLKLDVDYADDIGTIDADEKRLKQAVFNLISNAIKFTPPGGRILVSAERIGGSFVLAVTDTGIGIPAADQERVFGRFERANPQARQTGAGLGLSLVKSFIELHGGRVEIDSRLSEGTCIRCILPARSTSDTPATTTGPASPTSPATPAGALRAGNGAG</sequence>
<dbReference type="CDD" id="cd00075">
    <property type="entry name" value="HATPase"/>
    <property type="match status" value="1"/>
</dbReference>
<dbReference type="SMART" id="SM00387">
    <property type="entry name" value="HATPase_c"/>
    <property type="match status" value="1"/>
</dbReference>
<evidence type="ECO:0000256" key="5">
    <source>
        <dbReference type="ARBA" id="ARBA00022777"/>
    </source>
</evidence>
<evidence type="ECO:0000256" key="1">
    <source>
        <dbReference type="ARBA" id="ARBA00000085"/>
    </source>
</evidence>
<dbReference type="InterPro" id="IPR004358">
    <property type="entry name" value="Sig_transdc_His_kin-like_C"/>
</dbReference>
<evidence type="ECO:0000259" key="10">
    <source>
        <dbReference type="PROSITE" id="PS50109"/>
    </source>
</evidence>
<feature type="domain" description="Histidine kinase" evidence="10">
    <location>
        <begin position="606"/>
        <end position="823"/>
    </location>
</feature>
<dbReference type="Proteomes" id="UP000321523">
    <property type="component" value="Unassembled WGS sequence"/>
</dbReference>
<comment type="catalytic activity">
    <reaction evidence="1">
        <text>ATP + protein L-histidine = ADP + protein N-phospho-L-histidine.</text>
        <dbReference type="EC" id="2.7.13.3"/>
    </reaction>
</comment>
<dbReference type="Pfam" id="PF02518">
    <property type="entry name" value="HATPase_c"/>
    <property type="match status" value="1"/>
</dbReference>
<evidence type="ECO:0000256" key="3">
    <source>
        <dbReference type="ARBA" id="ARBA00022553"/>
    </source>
</evidence>
<accession>A0A512DR94</accession>
<keyword evidence="9" id="KW-0732">Signal</keyword>
<dbReference type="InterPro" id="IPR003661">
    <property type="entry name" value="HisK_dim/P_dom"/>
</dbReference>
<evidence type="ECO:0000256" key="8">
    <source>
        <dbReference type="SAM" id="Phobius"/>
    </source>
</evidence>
<feature type="region of interest" description="Disordered" evidence="7">
    <location>
        <begin position="260"/>
        <end position="284"/>
    </location>
</feature>
<dbReference type="SUPFAM" id="SSF55785">
    <property type="entry name" value="PYP-like sensor domain (PAS domain)"/>
    <property type="match status" value="3"/>
</dbReference>
<feature type="region of interest" description="Disordered" evidence="7">
    <location>
        <begin position="823"/>
        <end position="854"/>
    </location>
</feature>
<dbReference type="SMART" id="SM00388">
    <property type="entry name" value="HisKA"/>
    <property type="match status" value="1"/>
</dbReference>
<keyword evidence="6" id="KW-0902">Two-component regulatory system</keyword>
<keyword evidence="8" id="KW-0812">Transmembrane</keyword>
<feature type="chain" id="PRO_5022191587" description="histidine kinase" evidence="9">
    <location>
        <begin position="27"/>
        <end position="854"/>
    </location>
</feature>
<feature type="compositionally biased region" description="Low complexity" evidence="7">
    <location>
        <begin position="823"/>
        <end position="846"/>
    </location>
</feature>
<keyword evidence="3" id="KW-0597">Phosphoprotein</keyword>
<dbReference type="SUPFAM" id="SSF55874">
    <property type="entry name" value="ATPase domain of HSP90 chaperone/DNA topoisomerase II/histidine kinase"/>
    <property type="match status" value="1"/>
</dbReference>
<dbReference type="InterPro" id="IPR050736">
    <property type="entry name" value="Sensor_HK_Regulatory"/>
</dbReference>
<name>A0A512DR94_9PROT</name>
<dbReference type="Gene3D" id="3.30.450.20">
    <property type="entry name" value="PAS domain"/>
    <property type="match status" value="2"/>
</dbReference>
<evidence type="ECO:0000313" key="12">
    <source>
        <dbReference type="Proteomes" id="UP000321523"/>
    </source>
</evidence>
<keyword evidence="8" id="KW-0472">Membrane</keyword>
<keyword evidence="4" id="KW-0808">Transferase</keyword>